<feature type="transmembrane region" description="Helical" evidence="1">
    <location>
        <begin position="12"/>
        <end position="34"/>
    </location>
</feature>
<gene>
    <name evidence="2" type="ORF">CARN6_0713</name>
</gene>
<keyword evidence="1" id="KW-0812">Transmembrane</keyword>
<accession>E6QJG5</accession>
<proteinExistence type="predicted"/>
<dbReference type="EMBL" id="CABQ01000087">
    <property type="protein sequence ID" value="CBI07381.1"/>
    <property type="molecule type" value="Genomic_DNA"/>
</dbReference>
<name>E6QJG5_9ZZZZ</name>
<evidence type="ECO:0008006" key="3">
    <source>
        <dbReference type="Google" id="ProtNLM"/>
    </source>
</evidence>
<dbReference type="Pfam" id="PF14373">
    <property type="entry name" value="Imm_superinfect"/>
    <property type="match status" value="1"/>
</dbReference>
<dbReference type="InterPro" id="IPR016410">
    <property type="entry name" value="Phage_imm"/>
</dbReference>
<reference evidence="2" key="1">
    <citation type="submission" date="2009-10" db="EMBL/GenBank/DDBJ databases">
        <title>Diversity of trophic interactions inside an arsenic-rich microbial ecosystem.</title>
        <authorList>
            <person name="Bertin P.N."/>
            <person name="Heinrich-Salmeron A."/>
            <person name="Pelletier E."/>
            <person name="Goulhen-Chollet F."/>
            <person name="Arsene-Ploetze F."/>
            <person name="Gallien S."/>
            <person name="Calteau A."/>
            <person name="Vallenet D."/>
            <person name="Casiot C."/>
            <person name="Chane-Woon-Ming B."/>
            <person name="Giloteaux L."/>
            <person name="Barakat M."/>
            <person name="Bonnefoy V."/>
            <person name="Bruneel O."/>
            <person name="Chandler M."/>
            <person name="Cleiss J."/>
            <person name="Duran R."/>
            <person name="Elbaz-Poulichet F."/>
            <person name="Fonknechten N."/>
            <person name="Lauga B."/>
            <person name="Mornico D."/>
            <person name="Ortet P."/>
            <person name="Schaeffer C."/>
            <person name="Siguier P."/>
            <person name="Alexander Thil Smith A."/>
            <person name="Van Dorsselaer A."/>
            <person name="Weissenbach J."/>
            <person name="Medigue C."/>
            <person name="Le Paslier D."/>
        </authorList>
    </citation>
    <scope>NUCLEOTIDE SEQUENCE</scope>
</reference>
<sequence length="92" mass="10433">MMHWLMGTRQGAVFVMFFGVLVLLVLYLAPSLLAWTQGAIHLRGIVLCNLLLGWTVLGWVAVLVWALMDQSRDADRDTWPEVNNVIEGEHQE</sequence>
<evidence type="ECO:0000313" key="2">
    <source>
        <dbReference type="EMBL" id="CBI07381.1"/>
    </source>
</evidence>
<keyword evidence="1" id="KW-1133">Transmembrane helix</keyword>
<dbReference type="AlphaFoldDB" id="E6QJG5"/>
<protein>
    <recommendedName>
        <fullName evidence="3">Superinfection immunity protein</fullName>
    </recommendedName>
</protein>
<feature type="transmembrane region" description="Helical" evidence="1">
    <location>
        <begin position="40"/>
        <end position="67"/>
    </location>
</feature>
<evidence type="ECO:0000256" key="1">
    <source>
        <dbReference type="SAM" id="Phobius"/>
    </source>
</evidence>
<keyword evidence="1" id="KW-0472">Membrane</keyword>
<organism evidence="2">
    <name type="scientific">mine drainage metagenome</name>
    <dbReference type="NCBI Taxonomy" id="410659"/>
    <lineage>
        <taxon>unclassified sequences</taxon>
        <taxon>metagenomes</taxon>
        <taxon>ecological metagenomes</taxon>
    </lineage>
</organism>
<comment type="caution">
    <text evidence="2">The sequence shown here is derived from an EMBL/GenBank/DDBJ whole genome shotgun (WGS) entry which is preliminary data.</text>
</comment>